<sequence length="359" mass="40188">MEMEAPSGRPTPSSKEDRMSLLVAKVKAEWDERVARYAADKAAREKEGLPEEDSGEEDDYYAVEAREFRNTWNFHYSRYSGCFEDTTTIPNMRFTYKKPEPRHVATPRTTLQIFSLKVSKIREGLQWPLQVFGMVAIRDCVDHNRNIIFDRPRDNCQILTREVPYLKLTGPTRAVVLLDPATFEVDLKVKGTTEPEDKCLSFLAVTYINFARLHSHRLTRDFTSRLSTVEFELGSMVSSVEATIALRIINGSWPDGYRAQFTAGTTSISSAEIILLDSGDGKVPVVGYGRSITLSRCVASVEEIGELKVCAKALRGDKVLVGRKVIFKPKKESASDGTLHLGFCTLGVTISWSLISSSV</sequence>
<evidence type="ECO:0000259" key="1">
    <source>
        <dbReference type="Pfam" id="PF20241"/>
    </source>
</evidence>
<dbReference type="EMBL" id="CM027684">
    <property type="protein sequence ID" value="KAG0528993.1"/>
    <property type="molecule type" value="Genomic_DNA"/>
</dbReference>
<evidence type="ECO:0000313" key="3">
    <source>
        <dbReference type="Proteomes" id="UP000807115"/>
    </source>
</evidence>
<dbReference type="InterPro" id="IPR046533">
    <property type="entry name" value="DUF6598"/>
</dbReference>
<organism evidence="2 3">
    <name type="scientific">Sorghum bicolor</name>
    <name type="common">Sorghum</name>
    <name type="synonym">Sorghum vulgare</name>
    <dbReference type="NCBI Taxonomy" id="4558"/>
    <lineage>
        <taxon>Eukaryota</taxon>
        <taxon>Viridiplantae</taxon>
        <taxon>Streptophyta</taxon>
        <taxon>Embryophyta</taxon>
        <taxon>Tracheophyta</taxon>
        <taxon>Spermatophyta</taxon>
        <taxon>Magnoliopsida</taxon>
        <taxon>Liliopsida</taxon>
        <taxon>Poales</taxon>
        <taxon>Poaceae</taxon>
        <taxon>PACMAD clade</taxon>
        <taxon>Panicoideae</taxon>
        <taxon>Andropogonodae</taxon>
        <taxon>Andropogoneae</taxon>
        <taxon>Sorghinae</taxon>
        <taxon>Sorghum</taxon>
    </lineage>
</organism>
<reference evidence="2" key="1">
    <citation type="journal article" date="2019" name="BMC Genomics">
        <title>A new reference genome for Sorghum bicolor reveals high levels of sequence similarity between sweet and grain genotypes: implications for the genetics of sugar metabolism.</title>
        <authorList>
            <person name="Cooper E.A."/>
            <person name="Brenton Z.W."/>
            <person name="Flinn B.S."/>
            <person name="Jenkins J."/>
            <person name="Shu S."/>
            <person name="Flowers D."/>
            <person name="Luo F."/>
            <person name="Wang Y."/>
            <person name="Xia P."/>
            <person name="Barry K."/>
            <person name="Daum C."/>
            <person name="Lipzen A."/>
            <person name="Yoshinaga Y."/>
            <person name="Schmutz J."/>
            <person name="Saski C."/>
            <person name="Vermerris W."/>
            <person name="Kresovich S."/>
        </authorList>
    </citation>
    <scope>NUCLEOTIDE SEQUENCE</scope>
</reference>
<protein>
    <recommendedName>
        <fullName evidence="1">DUF6598 domain-containing protein</fullName>
    </recommendedName>
</protein>
<evidence type="ECO:0000313" key="2">
    <source>
        <dbReference type="EMBL" id="KAG0528993.1"/>
    </source>
</evidence>
<dbReference type="PANTHER" id="PTHR33065">
    <property type="entry name" value="OS07G0486400 PROTEIN"/>
    <property type="match status" value="1"/>
</dbReference>
<dbReference type="Pfam" id="PF20241">
    <property type="entry name" value="DUF6598"/>
    <property type="match status" value="1"/>
</dbReference>
<accession>A0A921QWN8</accession>
<gene>
    <name evidence="2" type="ORF">BDA96_05G059900</name>
</gene>
<name>A0A921QWN8_SORBI</name>
<dbReference type="AlphaFoldDB" id="A0A921QWN8"/>
<feature type="domain" description="DUF6598" evidence="1">
    <location>
        <begin position="110"/>
        <end position="350"/>
    </location>
</feature>
<proteinExistence type="predicted"/>
<reference evidence="2" key="2">
    <citation type="submission" date="2020-10" db="EMBL/GenBank/DDBJ databases">
        <authorList>
            <person name="Cooper E.A."/>
            <person name="Brenton Z.W."/>
            <person name="Flinn B.S."/>
            <person name="Jenkins J."/>
            <person name="Shu S."/>
            <person name="Flowers D."/>
            <person name="Luo F."/>
            <person name="Wang Y."/>
            <person name="Xia P."/>
            <person name="Barry K."/>
            <person name="Daum C."/>
            <person name="Lipzen A."/>
            <person name="Yoshinaga Y."/>
            <person name="Schmutz J."/>
            <person name="Saski C."/>
            <person name="Vermerris W."/>
            <person name="Kresovich S."/>
        </authorList>
    </citation>
    <scope>NUCLEOTIDE SEQUENCE</scope>
</reference>
<comment type="caution">
    <text evidence="2">The sequence shown here is derived from an EMBL/GenBank/DDBJ whole genome shotgun (WGS) entry which is preliminary data.</text>
</comment>
<dbReference type="Proteomes" id="UP000807115">
    <property type="component" value="Chromosome 5"/>
</dbReference>
<dbReference type="PANTHER" id="PTHR33065:SF177">
    <property type="entry name" value="OS08G0141000 PROTEIN"/>
    <property type="match status" value="1"/>
</dbReference>